<gene>
    <name evidence="2" type="ORF">NEMVEDRAFT_v1g128923</name>
</gene>
<dbReference type="PANTHER" id="PTHR21255:SF65">
    <property type="entry name" value="TCTEX1 DOMAIN-CONTAINING PROTEIN 2"/>
    <property type="match status" value="1"/>
</dbReference>
<comment type="similarity">
    <text evidence="1">Belongs to the dynein light chain Tctex-type family.</text>
</comment>
<evidence type="ECO:0000313" key="3">
    <source>
        <dbReference type="Proteomes" id="UP000001593"/>
    </source>
</evidence>
<name>A7SRM0_NEMVE</name>
<dbReference type="HOGENOM" id="CLU_097204_4_3_1"/>
<reference evidence="2 3" key="1">
    <citation type="journal article" date="2007" name="Science">
        <title>Sea anemone genome reveals ancestral eumetazoan gene repertoire and genomic organization.</title>
        <authorList>
            <person name="Putnam N.H."/>
            <person name="Srivastava M."/>
            <person name="Hellsten U."/>
            <person name="Dirks B."/>
            <person name="Chapman J."/>
            <person name="Salamov A."/>
            <person name="Terry A."/>
            <person name="Shapiro H."/>
            <person name="Lindquist E."/>
            <person name="Kapitonov V.V."/>
            <person name="Jurka J."/>
            <person name="Genikhovich G."/>
            <person name="Grigoriev I.V."/>
            <person name="Lucas S.M."/>
            <person name="Steele R.E."/>
            <person name="Finnerty J.R."/>
            <person name="Technau U."/>
            <person name="Martindale M.Q."/>
            <person name="Rokhsar D.S."/>
        </authorList>
    </citation>
    <scope>NUCLEOTIDE SEQUENCE [LARGE SCALE GENOMIC DNA]</scope>
    <source>
        <strain evidence="3">CH2 X CH6</strain>
    </source>
</reference>
<dbReference type="InParanoid" id="A7SRM0"/>
<dbReference type="OMA" id="KYERERC"/>
<feature type="non-terminal residue" evidence="2">
    <location>
        <position position="1"/>
    </location>
</feature>
<accession>A7SRM0</accession>
<organism evidence="2 3">
    <name type="scientific">Nematostella vectensis</name>
    <name type="common">Starlet sea anemone</name>
    <dbReference type="NCBI Taxonomy" id="45351"/>
    <lineage>
        <taxon>Eukaryota</taxon>
        <taxon>Metazoa</taxon>
        <taxon>Cnidaria</taxon>
        <taxon>Anthozoa</taxon>
        <taxon>Hexacorallia</taxon>
        <taxon>Actiniaria</taxon>
        <taxon>Edwardsiidae</taxon>
        <taxon>Nematostella</taxon>
    </lineage>
</organism>
<dbReference type="PANTHER" id="PTHR21255">
    <property type="entry name" value="T-COMPLEX-ASSOCIATED-TESTIS-EXPRESSED 1/ DYNEIN LIGHT CHAIN"/>
    <property type="match status" value="1"/>
</dbReference>
<keyword evidence="3" id="KW-1185">Reference proteome</keyword>
<sequence length="114" mass="13194">TYKTEPDRRFVPHVVKRVMDSALEEALEGMEHYESAKCRALTTSVCEDIKQKVKFLNYDRYKLVCVVYFGSVKGQEMRVASRCLWNHNFDTFASSSVTKGDIFAVAMMYGIYKE</sequence>
<dbReference type="Gene3D" id="3.30.1140.40">
    <property type="entry name" value="Tctex-1"/>
    <property type="match status" value="1"/>
</dbReference>
<dbReference type="PhylomeDB" id="A7SRM0"/>
<dbReference type="EMBL" id="DS469764">
    <property type="protein sequence ID" value="EDO33644.1"/>
    <property type="molecule type" value="Genomic_DNA"/>
</dbReference>
<dbReference type="Pfam" id="PF03645">
    <property type="entry name" value="Tctex-1"/>
    <property type="match status" value="1"/>
</dbReference>
<dbReference type="GO" id="GO:0045505">
    <property type="term" value="F:dynein intermediate chain binding"/>
    <property type="evidence" value="ECO:0000318"/>
    <property type="project" value="GO_Central"/>
</dbReference>
<dbReference type="eggNOG" id="KOG4108">
    <property type="taxonomic scope" value="Eukaryota"/>
</dbReference>
<evidence type="ECO:0000313" key="2">
    <source>
        <dbReference type="EMBL" id="EDO33644.1"/>
    </source>
</evidence>
<dbReference type="AlphaFoldDB" id="A7SRM0"/>
<dbReference type="InterPro" id="IPR005334">
    <property type="entry name" value="Tctex-1-like"/>
</dbReference>
<proteinExistence type="inferred from homology"/>
<dbReference type="STRING" id="45351.A7SRM0"/>
<dbReference type="GO" id="GO:0005868">
    <property type="term" value="C:cytoplasmic dynein complex"/>
    <property type="evidence" value="ECO:0000318"/>
    <property type="project" value="GO_Central"/>
</dbReference>
<dbReference type="GO" id="GO:0005737">
    <property type="term" value="C:cytoplasm"/>
    <property type="evidence" value="ECO:0000318"/>
    <property type="project" value="GO_Central"/>
</dbReference>
<evidence type="ECO:0000256" key="1">
    <source>
        <dbReference type="ARBA" id="ARBA00005361"/>
    </source>
</evidence>
<dbReference type="GO" id="GO:0007018">
    <property type="term" value="P:microtubule-based movement"/>
    <property type="evidence" value="ECO:0000318"/>
    <property type="project" value="GO_Central"/>
</dbReference>
<protein>
    <submittedName>
        <fullName evidence="2">Uncharacterized protein</fullName>
    </submittedName>
</protein>
<dbReference type="Proteomes" id="UP000001593">
    <property type="component" value="Unassembled WGS sequence"/>
</dbReference>
<dbReference type="InterPro" id="IPR038586">
    <property type="entry name" value="Tctex-1-like_sf"/>
</dbReference>
<dbReference type="CDD" id="cd21451">
    <property type="entry name" value="DLC-like_TCTEX1D"/>
    <property type="match status" value="1"/>
</dbReference>